<protein>
    <submittedName>
        <fullName evidence="1">DUF1493 family protein</fullName>
    </submittedName>
</protein>
<evidence type="ECO:0000313" key="1">
    <source>
        <dbReference type="EMBL" id="GAA3896818.1"/>
    </source>
</evidence>
<dbReference type="InterPro" id="IPR010862">
    <property type="entry name" value="DUF1493"/>
</dbReference>
<comment type="caution">
    <text evidence="1">The sequence shown here is derived from an EMBL/GenBank/DDBJ whole genome shotgun (WGS) entry which is preliminary data.</text>
</comment>
<organism evidence="1 2">
    <name type="scientific">Gibbsiella dentisursi</name>
    <dbReference type="NCBI Taxonomy" id="796890"/>
    <lineage>
        <taxon>Bacteria</taxon>
        <taxon>Pseudomonadati</taxon>
        <taxon>Pseudomonadota</taxon>
        <taxon>Gammaproteobacteria</taxon>
        <taxon>Enterobacterales</taxon>
        <taxon>Yersiniaceae</taxon>
        <taxon>Gibbsiella</taxon>
    </lineage>
</organism>
<name>A0ABP7L9X1_9GAMM</name>
<sequence length="110" mass="12612">MAIDNIEQRIFELVKKHDGIYLFKKPTLTHETDLDSDLNLEDDEALALMEEFFSTFSVDKGNFSIKTYYPPDPPLSVVLNPFKKTEPVPVPNFTIGMLIESAKAGRWLYD</sequence>
<dbReference type="EMBL" id="BAABDG010000003">
    <property type="protein sequence ID" value="GAA3896818.1"/>
    <property type="molecule type" value="Genomic_DNA"/>
</dbReference>
<proteinExistence type="predicted"/>
<dbReference type="Pfam" id="PF07377">
    <property type="entry name" value="DUF1493"/>
    <property type="match status" value="1"/>
</dbReference>
<dbReference type="RefSeq" id="WP_279024119.1">
    <property type="nucleotide sequence ID" value="NZ_BAABDG010000003.1"/>
</dbReference>
<dbReference type="Proteomes" id="UP001499994">
    <property type="component" value="Unassembled WGS sequence"/>
</dbReference>
<accession>A0ABP7L9X1</accession>
<evidence type="ECO:0000313" key="2">
    <source>
        <dbReference type="Proteomes" id="UP001499994"/>
    </source>
</evidence>
<reference evidence="2" key="1">
    <citation type="journal article" date="2019" name="Int. J. Syst. Evol. Microbiol.">
        <title>The Global Catalogue of Microorganisms (GCM) 10K type strain sequencing project: providing services to taxonomists for standard genome sequencing and annotation.</title>
        <authorList>
            <consortium name="The Broad Institute Genomics Platform"/>
            <consortium name="The Broad Institute Genome Sequencing Center for Infectious Disease"/>
            <person name="Wu L."/>
            <person name="Ma J."/>
        </authorList>
    </citation>
    <scope>NUCLEOTIDE SEQUENCE [LARGE SCALE GENOMIC DNA]</scope>
    <source>
        <strain evidence="2">JCM 17201</strain>
    </source>
</reference>
<gene>
    <name evidence="1" type="ORF">GCM10022405_22550</name>
</gene>
<keyword evidence="2" id="KW-1185">Reference proteome</keyword>